<reference evidence="1 2" key="1">
    <citation type="journal article" date="2023" name="Int. J. Mol. Sci.">
        <title>De Novo Assembly and Annotation of 11 Diverse Shrub Willow (Salix) Genomes Reveals Novel Gene Organization in Sex-Linked Regions.</title>
        <authorList>
            <person name="Hyden B."/>
            <person name="Feng K."/>
            <person name="Yates T.B."/>
            <person name="Jawdy S."/>
            <person name="Cereghino C."/>
            <person name="Smart L.B."/>
            <person name="Muchero W."/>
        </authorList>
    </citation>
    <scope>NUCLEOTIDE SEQUENCE [LARGE SCALE GENOMIC DNA]</scope>
    <source>
        <tissue evidence="1">Shoot tip</tissue>
    </source>
</reference>
<gene>
    <name evidence="1" type="ORF">OIU84_011877</name>
</gene>
<proteinExistence type="predicted"/>
<accession>A0AAD6JR01</accession>
<organism evidence="1 2">
    <name type="scientific">Salix udensis</name>
    <dbReference type="NCBI Taxonomy" id="889485"/>
    <lineage>
        <taxon>Eukaryota</taxon>
        <taxon>Viridiplantae</taxon>
        <taxon>Streptophyta</taxon>
        <taxon>Embryophyta</taxon>
        <taxon>Tracheophyta</taxon>
        <taxon>Spermatophyta</taxon>
        <taxon>Magnoliopsida</taxon>
        <taxon>eudicotyledons</taxon>
        <taxon>Gunneridae</taxon>
        <taxon>Pentapetalae</taxon>
        <taxon>rosids</taxon>
        <taxon>fabids</taxon>
        <taxon>Malpighiales</taxon>
        <taxon>Salicaceae</taxon>
        <taxon>Saliceae</taxon>
        <taxon>Salix</taxon>
    </lineage>
</organism>
<keyword evidence="2" id="KW-1185">Reference proteome</keyword>
<evidence type="ECO:0000313" key="1">
    <source>
        <dbReference type="EMBL" id="KAJ6408634.1"/>
    </source>
</evidence>
<dbReference type="EMBL" id="JAPFFJ010000016">
    <property type="protein sequence ID" value="KAJ6408634.1"/>
    <property type="molecule type" value="Genomic_DNA"/>
</dbReference>
<dbReference type="AlphaFoldDB" id="A0AAD6JR01"/>
<name>A0AAD6JR01_9ROSI</name>
<sequence>MRGSIICSLTFSVIQQFSLELLNTLIQREFLPNQTRSHHIKRFRALYMLGGGGSQIRVQAQDTQIKEINKVNRISRPDKYPIHMSLPCFLLDTVLLLITIT</sequence>
<comment type="caution">
    <text evidence="1">The sequence shown here is derived from an EMBL/GenBank/DDBJ whole genome shotgun (WGS) entry which is preliminary data.</text>
</comment>
<protein>
    <submittedName>
        <fullName evidence="1">Uncharacterized protein</fullName>
    </submittedName>
</protein>
<evidence type="ECO:0000313" key="2">
    <source>
        <dbReference type="Proteomes" id="UP001162972"/>
    </source>
</evidence>
<dbReference type="Proteomes" id="UP001162972">
    <property type="component" value="Chromosome 6"/>
</dbReference>